<evidence type="ECO:0000256" key="1">
    <source>
        <dbReference type="ARBA" id="ARBA00022737"/>
    </source>
</evidence>
<dbReference type="InterPro" id="IPR050611">
    <property type="entry name" value="ABCF"/>
</dbReference>
<dbReference type="PANTHER" id="PTHR19211">
    <property type="entry name" value="ATP-BINDING TRANSPORT PROTEIN-RELATED"/>
    <property type="match status" value="1"/>
</dbReference>
<dbReference type="PANTHER" id="PTHR19211:SF6">
    <property type="entry name" value="BLL7188 PROTEIN"/>
    <property type="match status" value="1"/>
</dbReference>
<evidence type="ECO:0000256" key="3">
    <source>
        <dbReference type="ARBA" id="ARBA00022840"/>
    </source>
</evidence>
<dbReference type="Gene3D" id="3.40.50.300">
    <property type="entry name" value="P-loop containing nucleotide triphosphate hydrolases"/>
    <property type="match status" value="2"/>
</dbReference>
<keyword evidence="5" id="KW-1185">Reference proteome</keyword>
<dbReference type="SMART" id="SM00382">
    <property type="entry name" value="AAA"/>
    <property type="match status" value="2"/>
</dbReference>
<proteinExistence type="predicted"/>
<dbReference type="CDD" id="cd03221">
    <property type="entry name" value="ABCF_EF-3"/>
    <property type="match status" value="1"/>
</dbReference>
<sequence length="530" mass="58976">MLLNAQNISYQLPSGRELFTDINFSLNRSEKAAITGNNGTGKSTLLQILAGRLTPRSGIVTANAPLYYVPQHFGQLNHLTVAQALGADTQLQALEAILQGDTQEHHFDALGDNWDIAARCEEALHKWGLSHISLQAPFTQLSGGEKTRLLLAGTELYRPGAVLLDEPTNHLDKAARAQLYEWMQQTSCTLLTVSHDRQLLQICNPIWELFPTGMKAYGGNYDFYESQKTEEQAALQRKIAHAEKTVKEARQQQRESMERQQRENARGERQRKEGNIPKILLNGRRNLAERTTARLQEVHTDKVAGLQDELEKATAAEHISRIMKGHFETPPGHHGKTLIKAEGINFAWPGGTPMWQEPLQVLISSGDRLAIAGSNGSGKSTLIQLMLGKLMPQTGELYRANCRTLLLDQDYTLIDRNRTVLEQAEAFNETGLEPHQVKTALARFLFEKDSWDKPCSVLSGGEMLRLSLCTMTLACQSPDMIILDEPTNNLDLSNIKMLSQIFSAYKGTLIVISHDTTFTAEVGVTATLEL</sequence>
<accession>A0A3S1D055</accession>
<dbReference type="EMBL" id="RIAR02000001">
    <property type="protein sequence ID" value="NSL87352.1"/>
    <property type="molecule type" value="Genomic_DNA"/>
</dbReference>
<dbReference type="PROSITE" id="PS50893">
    <property type="entry name" value="ABC_TRANSPORTER_2"/>
    <property type="match status" value="1"/>
</dbReference>
<organism evidence="4 5">
    <name type="scientific">Chitinophaga solisilvae</name>
    <dbReference type="NCBI Taxonomy" id="1233460"/>
    <lineage>
        <taxon>Bacteria</taxon>
        <taxon>Pseudomonadati</taxon>
        <taxon>Bacteroidota</taxon>
        <taxon>Chitinophagia</taxon>
        <taxon>Chitinophagales</taxon>
        <taxon>Chitinophagaceae</taxon>
        <taxon>Chitinophaga</taxon>
    </lineage>
</organism>
<evidence type="ECO:0000313" key="4">
    <source>
        <dbReference type="EMBL" id="NSL87352.1"/>
    </source>
</evidence>
<dbReference type="SUPFAM" id="SSF52540">
    <property type="entry name" value="P-loop containing nucleoside triphosphate hydrolases"/>
    <property type="match status" value="2"/>
</dbReference>
<keyword evidence="1" id="KW-0677">Repeat</keyword>
<dbReference type="Proteomes" id="UP000281028">
    <property type="component" value="Unassembled WGS sequence"/>
</dbReference>
<dbReference type="InterPro" id="IPR003439">
    <property type="entry name" value="ABC_transporter-like_ATP-bd"/>
</dbReference>
<dbReference type="GO" id="GO:0005524">
    <property type="term" value="F:ATP binding"/>
    <property type="evidence" value="ECO:0007669"/>
    <property type="project" value="UniProtKB-KW"/>
</dbReference>
<dbReference type="InterPro" id="IPR003593">
    <property type="entry name" value="AAA+_ATPase"/>
</dbReference>
<dbReference type="Pfam" id="PF00005">
    <property type="entry name" value="ABC_tran"/>
    <property type="match status" value="2"/>
</dbReference>
<dbReference type="GO" id="GO:0016887">
    <property type="term" value="F:ATP hydrolysis activity"/>
    <property type="evidence" value="ECO:0007669"/>
    <property type="project" value="InterPro"/>
</dbReference>
<evidence type="ECO:0000313" key="5">
    <source>
        <dbReference type="Proteomes" id="UP000281028"/>
    </source>
</evidence>
<gene>
    <name evidence="4" type="ORF">ECE50_010955</name>
</gene>
<dbReference type="AlphaFoldDB" id="A0A3S1D055"/>
<keyword evidence="2" id="KW-0547">Nucleotide-binding</keyword>
<comment type="caution">
    <text evidence="4">The sequence shown here is derived from an EMBL/GenBank/DDBJ whole genome shotgun (WGS) entry which is preliminary data.</text>
</comment>
<dbReference type="InterPro" id="IPR027417">
    <property type="entry name" value="P-loop_NTPase"/>
</dbReference>
<keyword evidence="3 4" id="KW-0067">ATP-binding</keyword>
<evidence type="ECO:0000256" key="2">
    <source>
        <dbReference type="ARBA" id="ARBA00022741"/>
    </source>
</evidence>
<dbReference type="OrthoDB" id="613473at2"/>
<protein>
    <submittedName>
        <fullName evidence="4">ABC-F family ATP-binding cassette domain-containing protein</fullName>
    </submittedName>
</protein>
<name>A0A3S1D055_9BACT</name>
<reference evidence="4" key="1">
    <citation type="submission" date="2020-05" db="EMBL/GenBank/DDBJ databases">
        <title>Chitinophaga laudate sp. nov., isolated from a tropical peat swamp.</title>
        <authorList>
            <person name="Goh C.B.S."/>
            <person name="Lee M.S."/>
            <person name="Parimannan S."/>
            <person name="Pasbakhsh P."/>
            <person name="Yule C.M."/>
            <person name="Rajandas H."/>
            <person name="Loke S."/>
            <person name="Croft L."/>
            <person name="Tan J.B.L."/>
        </authorList>
    </citation>
    <scope>NUCLEOTIDE SEQUENCE</scope>
    <source>
        <strain evidence="4">Mgbs1</strain>
    </source>
</reference>
<dbReference type="FunFam" id="3.40.50.300:FF:001320">
    <property type="entry name" value="Heme ABC transporter ATP-binding protein"/>
    <property type="match status" value="1"/>
</dbReference>